<keyword evidence="4" id="KW-0255">Endonuclease</keyword>
<evidence type="ECO:0000259" key="7">
    <source>
        <dbReference type="Pfam" id="PF17917"/>
    </source>
</evidence>
<keyword evidence="1" id="KW-0808">Transferase</keyword>
<dbReference type="Proteomes" id="UP000830375">
    <property type="component" value="Unassembled WGS sequence"/>
</dbReference>
<sequence length="256" mass="27644">MNFGPTGTKPFVQMVDGKNGFMTSVLLQHHGDRLRPVAYFSSKLDPAAAGLPQCLKAMASAEKAVMASKEFVGYSDLTLMVPHAVSMILQEQKTSHLSTAPLLETILLPDKIAIRRCATLTNNKDSVSTRNVRADSAAKATSMETFALGAEKDQWKQSRCALTNGVGMSCDGKPCLPRHFFAHYAKTTHGPEGNDLESQEVAGAVKGASDHPYGCERKNHVDLCQPLQKSPIYTPGGGADDVKRFEAHVNKCQSPV</sequence>
<evidence type="ECO:0000256" key="2">
    <source>
        <dbReference type="ARBA" id="ARBA00022695"/>
    </source>
</evidence>
<feature type="domain" description="Reverse transcriptase RNase H-like" evidence="7">
    <location>
        <begin position="8"/>
        <end position="95"/>
    </location>
</feature>
<evidence type="ECO:0000313" key="9">
    <source>
        <dbReference type="Proteomes" id="UP000830375"/>
    </source>
</evidence>
<protein>
    <recommendedName>
        <fullName evidence="7">Reverse transcriptase RNase H-like domain-containing protein</fullName>
    </recommendedName>
</protein>
<organism evidence="8 9">
    <name type="scientific">Labeo rohita</name>
    <name type="common">Indian major carp</name>
    <name type="synonym">Cyprinus rohita</name>
    <dbReference type="NCBI Taxonomy" id="84645"/>
    <lineage>
        <taxon>Eukaryota</taxon>
        <taxon>Metazoa</taxon>
        <taxon>Chordata</taxon>
        <taxon>Craniata</taxon>
        <taxon>Vertebrata</taxon>
        <taxon>Euteleostomi</taxon>
        <taxon>Actinopterygii</taxon>
        <taxon>Neopterygii</taxon>
        <taxon>Teleostei</taxon>
        <taxon>Ostariophysi</taxon>
        <taxon>Cypriniformes</taxon>
        <taxon>Cyprinidae</taxon>
        <taxon>Labeoninae</taxon>
        <taxon>Labeonini</taxon>
        <taxon>Labeo</taxon>
    </lineage>
</organism>
<evidence type="ECO:0000256" key="4">
    <source>
        <dbReference type="ARBA" id="ARBA00022759"/>
    </source>
</evidence>
<evidence type="ECO:0000256" key="3">
    <source>
        <dbReference type="ARBA" id="ARBA00022722"/>
    </source>
</evidence>
<dbReference type="EMBL" id="JACTAM010000161">
    <property type="protein sequence ID" value="KAI2647739.1"/>
    <property type="molecule type" value="Genomic_DNA"/>
</dbReference>
<keyword evidence="3" id="KW-0540">Nuclease</keyword>
<dbReference type="InterPro" id="IPR043502">
    <property type="entry name" value="DNA/RNA_pol_sf"/>
</dbReference>
<accession>A0ABQ8LAG3</accession>
<keyword evidence="2" id="KW-0548">Nucleotidyltransferase</keyword>
<dbReference type="Gene3D" id="3.10.20.370">
    <property type="match status" value="1"/>
</dbReference>
<evidence type="ECO:0000256" key="5">
    <source>
        <dbReference type="ARBA" id="ARBA00022801"/>
    </source>
</evidence>
<proteinExistence type="predicted"/>
<dbReference type="InterPro" id="IPR041373">
    <property type="entry name" value="RT_RNaseH"/>
</dbReference>
<keyword evidence="6" id="KW-0695">RNA-directed DNA polymerase</keyword>
<comment type="caution">
    <text evidence="8">The sequence shown here is derived from an EMBL/GenBank/DDBJ whole genome shotgun (WGS) entry which is preliminary data.</text>
</comment>
<reference evidence="8 9" key="1">
    <citation type="submission" date="2022-01" db="EMBL/GenBank/DDBJ databases">
        <title>A high-quality chromosome-level genome assembly of rohu carp, Labeo rohita.</title>
        <authorList>
            <person name="Arick M.A. II"/>
            <person name="Hsu C.-Y."/>
            <person name="Magbanua Z."/>
            <person name="Pechanova O."/>
            <person name="Grover C."/>
            <person name="Miller E."/>
            <person name="Thrash A."/>
            <person name="Ezzel L."/>
            <person name="Alam S."/>
            <person name="Benzie J."/>
            <person name="Hamilton M."/>
            <person name="Karsi A."/>
            <person name="Lawrence M.L."/>
            <person name="Peterson D.G."/>
        </authorList>
    </citation>
    <scope>NUCLEOTIDE SEQUENCE [LARGE SCALE GENOMIC DNA]</scope>
    <source>
        <strain evidence="9">BAU-BD-2019</strain>
        <tissue evidence="8">Blood</tissue>
    </source>
</reference>
<name>A0ABQ8LAG3_LABRO</name>
<dbReference type="Pfam" id="PF17917">
    <property type="entry name" value="RT_RNaseH"/>
    <property type="match status" value="1"/>
</dbReference>
<dbReference type="SUPFAM" id="SSF56672">
    <property type="entry name" value="DNA/RNA polymerases"/>
    <property type="match status" value="1"/>
</dbReference>
<evidence type="ECO:0000313" key="8">
    <source>
        <dbReference type="EMBL" id="KAI2647739.1"/>
    </source>
</evidence>
<keyword evidence="9" id="KW-1185">Reference proteome</keyword>
<gene>
    <name evidence="8" type="ORF">H4Q32_025036</name>
</gene>
<evidence type="ECO:0000256" key="1">
    <source>
        <dbReference type="ARBA" id="ARBA00022679"/>
    </source>
</evidence>
<evidence type="ECO:0000256" key="6">
    <source>
        <dbReference type="ARBA" id="ARBA00022918"/>
    </source>
</evidence>
<keyword evidence="5" id="KW-0378">Hydrolase</keyword>